<organism evidence="1 2">
    <name type="scientific">Dentiscutata heterogama</name>
    <dbReference type="NCBI Taxonomy" id="1316150"/>
    <lineage>
        <taxon>Eukaryota</taxon>
        <taxon>Fungi</taxon>
        <taxon>Fungi incertae sedis</taxon>
        <taxon>Mucoromycota</taxon>
        <taxon>Glomeromycotina</taxon>
        <taxon>Glomeromycetes</taxon>
        <taxon>Diversisporales</taxon>
        <taxon>Gigasporaceae</taxon>
        <taxon>Dentiscutata</taxon>
    </lineage>
</organism>
<feature type="non-terminal residue" evidence="1">
    <location>
        <position position="1"/>
    </location>
</feature>
<accession>A0ACA9QNG9</accession>
<proteinExistence type="predicted"/>
<comment type="caution">
    <text evidence="1">The sequence shown here is derived from an EMBL/GenBank/DDBJ whole genome shotgun (WGS) entry which is preliminary data.</text>
</comment>
<dbReference type="Proteomes" id="UP000789702">
    <property type="component" value="Unassembled WGS sequence"/>
</dbReference>
<evidence type="ECO:0000313" key="2">
    <source>
        <dbReference type="Proteomes" id="UP000789702"/>
    </source>
</evidence>
<evidence type="ECO:0000313" key="1">
    <source>
        <dbReference type="EMBL" id="CAG8755259.1"/>
    </source>
</evidence>
<name>A0ACA9QNG9_9GLOM</name>
<keyword evidence="2" id="KW-1185">Reference proteome</keyword>
<gene>
    <name evidence="1" type="ORF">DHETER_LOCUS14900</name>
</gene>
<protein>
    <submittedName>
        <fullName evidence="1">3272_t:CDS:1</fullName>
    </submittedName>
</protein>
<sequence length="191" mass="21900">NVNPNDEETTIRLPATSNQLQEDLQSEQYAYQQNRTSSVEPTYIEDQRIQNRTTSSLVAAKYQHKVLSQINMRSSVSRVQSNGPETDSFPQCLSGSDERLSDYEDELSEDESSEDEIFYSLNRYNSTSSNVQNTNPYTTIQQNRDYTISAQNNEISFQDEVHLLRWLETRKDIVLQALHAICSSSPVMSNQ</sequence>
<feature type="non-terminal residue" evidence="1">
    <location>
        <position position="191"/>
    </location>
</feature>
<dbReference type="EMBL" id="CAJVPU010048257">
    <property type="protein sequence ID" value="CAG8755259.1"/>
    <property type="molecule type" value="Genomic_DNA"/>
</dbReference>
<reference evidence="1" key="1">
    <citation type="submission" date="2021-06" db="EMBL/GenBank/DDBJ databases">
        <authorList>
            <person name="Kallberg Y."/>
            <person name="Tangrot J."/>
            <person name="Rosling A."/>
        </authorList>
    </citation>
    <scope>NUCLEOTIDE SEQUENCE</scope>
    <source>
        <strain evidence="1">IL203A</strain>
    </source>
</reference>